<dbReference type="GO" id="GO:0000976">
    <property type="term" value="F:transcription cis-regulatory region binding"/>
    <property type="evidence" value="ECO:0007669"/>
    <property type="project" value="TreeGrafter"/>
</dbReference>
<organism evidence="5 6">
    <name type="scientific">Enterococcus saigonensis</name>
    <dbReference type="NCBI Taxonomy" id="1805431"/>
    <lineage>
        <taxon>Bacteria</taxon>
        <taxon>Bacillati</taxon>
        <taxon>Bacillota</taxon>
        <taxon>Bacilli</taxon>
        <taxon>Lactobacillales</taxon>
        <taxon>Enterococcaceae</taxon>
        <taxon>Enterococcus</taxon>
    </lineage>
</organism>
<dbReference type="SMART" id="SM00354">
    <property type="entry name" value="HTH_LACI"/>
    <property type="match status" value="1"/>
</dbReference>
<dbReference type="PROSITE" id="PS00356">
    <property type="entry name" value="HTH_LACI_1"/>
    <property type="match status" value="1"/>
</dbReference>
<keyword evidence="3" id="KW-0804">Transcription</keyword>
<keyword evidence="6" id="KW-1185">Reference proteome</keyword>
<dbReference type="InterPro" id="IPR000843">
    <property type="entry name" value="HTH_LacI"/>
</dbReference>
<proteinExistence type="predicted"/>
<dbReference type="InterPro" id="IPR010982">
    <property type="entry name" value="Lambda_DNA-bd_dom_sf"/>
</dbReference>
<dbReference type="EMBL" id="AP022822">
    <property type="protein sequence ID" value="BCA85118.1"/>
    <property type="molecule type" value="Genomic_DNA"/>
</dbReference>
<evidence type="ECO:0000259" key="4">
    <source>
        <dbReference type="PROSITE" id="PS50932"/>
    </source>
</evidence>
<dbReference type="Proteomes" id="UP000502998">
    <property type="component" value="Chromosome"/>
</dbReference>
<dbReference type="InterPro" id="IPR028082">
    <property type="entry name" value="Peripla_BP_I"/>
</dbReference>
<evidence type="ECO:0000313" key="5">
    <source>
        <dbReference type="EMBL" id="BCA85118.1"/>
    </source>
</evidence>
<dbReference type="SUPFAM" id="SSF47413">
    <property type="entry name" value="lambda repressor-like DNA-binding domains"/>
    <property type="match status" value="1"/>
</dbReference>
<evidence type="ECO:0000313" key="6">
    <source>
        <dbReference type="Proteomes" id="UP000502998"/>
    </source>
</evidence>
<sequence length="337" mass="37526">MKERVTIREVAKEANVSIATVSKALNDVDVVKPKTKEKVIAAAKKLHYTPNLMGKNLKAKRTKMIGFYTHTIIGPYFSTLIEAIVKEAEKHHYGVNVIISSDKQVLTSHLLGNMVDGFIGFEDLIDDEALSTIQSERINAVFMDRQINDRSISSIVFASRKAGRLATKELIAKGHQKIGFLPGHPGVYDSDERYLGYIQAMRAAELTVNDTWIIPGLFEEKASFENIDHYLKTTDKKDWPTAWIAGNDLSAIGVIKAVEANNLQVPTDFSVIGFDDIELLRYFKPRVTTVQNPIRTQGKEAVIELLALIAGDKAGENKILDCRLIRGETTTAVELQK</sequence>
<evidence type="ECO:0000256" key="2">
    <source>
        <dbReference type="ARBA" id="ARBA00023125"/>
    </source>
</evidence>
<dbReference type="SUPFAM" id="SSF53822">
    <property type="entry name" value="Periplasmic binding protein-like I"/>
    <property type="match status" value="1"/>
</dbReference>
<dbReference type="AlphaFoldDB" id="A0A679I6B8"/>
<evidence type="ECO:0000256" key="1">
    <source>
        <dbReference type="ARBA" id="ARBA00023015"/>
    </source>
</evidence>
<dbReference type="Pfam" id="PF13377">
    <property type="entry name" value="Peripla_BP_3"/>
    <property type="match status" value="1"/>
</dbReference>
<dbReference type="PANTHER" id="PTHR30146:SF109">
    <property type="entry name" value="HTH-TYPE TRANSCRIPTIONAL REGULATOR GALS"/>
    <property type="match status" value="1"/>
</dbReference>
<dbReference type="CDD" id="cd06267">
    <property type="entry name" value="PBP1_LacI_sugar_binding-like"/>
    <property type="match status" value="1"/>
</dbReference>
<dbReference type="RefSeq" id="WP_173102477.1">
    <property type="nucleotide sequence ID" value="NZ_AP022822.1"/>
</dbReference>
<reference evidence="5 6" key="1">
    <citation type="submission" date="2020-02" db="EMBL/GenBank/DDBJ databases">
        <title>Characterization of vanA genotype vancomycin-resistant Enterococcus saigonensis VE80.</title>
        <authorList>
            <person name="Harada T."/>
            <person name="Motooka D."/>
            <person name="Nakamura S."/>
            <person name="Yamamoto Y."/>
            <person name="Kawahara R."/>
            <person name="Kawatsu K."/>
        </authorList>
    </citation>
    <scope>NUCLEOTIDE SEQUENCE [LARGE SCALE GENOMIC DNA]</scope>
    <source>
        <strain evidence="5 6">VE80</strain>
    </source>
</reference>
<gene>
    <name evidence="5" type="ORF">EsVE80_06410</name>
</gene>
<protein>
    <submittedName>
        <fullName evidence="5">LacI family transcriptional regulator</fullName>
    </submittedName>
</protein>
<feature type="domain" description="HTH lacI-type" evidence="4">
    <location>
        <begin position="5"/>
        <end position="59"/>
    </location>
</feature>
<dbReference type="Pfam" id="PF00356">
    <property type="entry name" value="LacI"/>
    <property type="match status" value="1"/>
</dbReference>
<dbReference type="GO" id="GO:0003700">
    <property type="term" value="F:DNA-binding transcription factor activity"/>
    <property type="evidence" value="ECO:0007669"/>
    <property type="project" value="TreeGrafter"/>
</dbReference>
<evidence type="ECO:0000256" key="3">
    <source>
        <dbReference type="ARBA" id="ARBA00023163"/>
    </source>
</evidence>
<dbReference type="Gene3D" id="3.40.50.2300">
    <property type="match status" value="2"/>
</dbReference>
<name>A0A679I6B8_9ENTE</name>
<dbReference type="CDD" id="cd01392">
    <property type="entry name" value="HTH_LacI"/>
    <property type="match status" value="1"/>
</dbReference>
<dbReference type="KEGG" id="esg:EsVE80_06410"/>
<keyword evidence="1" id="KW-0805">Transcription regulation</keyword>
<dbReference type="PROSITE" id="PS50932">
    <property type="entry name" value="HTH_LACI_2"/>
    <property type="match status" value="1"/>
</dbReference>
<keyword evidence="2" id="KW-0238">DNA-binding</keyword>
<accession>A0A679I6B8</accession>
<dbReference type="PANTHER" id="PTHR30146">
    <property type="entry name" value="LACI-RELATED TRANSCRIPTIONAL REPRESSOR"/>
    <property type="match status" value="1"/>
</dbReference>
<dbReference type="Gene3D" id="1.10.260.40">
    <property type="entry name" value="lambda repressor-like DNA-binding domains"/>
    <property type="match status" value="1"/>
</dbReference>
<dbReference type="InterPro" id="IPR046335">
    <property type="entry name" value="LacI/GalR-like_sensor"/>
</dbReference>